<accession>A0ABD6F3I6</accession>
<dbReference type="AlphaFoldDB" id="A0ABD6F3I6"/>
<dbReference type="EMBL" id="JBGFUD010027595">
    <property type="protein sequence ID" value="MFH4985046.1"/>
    <property type="molecule type" value="Genomic_DNA"/>
</dbReference>
<protein>
    <submittedName>
        <fullName evidence="1">Uncharacterized protein</fullName>
    </submittedName>
</protein>
<keyword evidence="2" id="KW-1185">Reference proteome</keyword>
<reference evidence="1 2" key="1">
    <citation type="submission" date="2024-08" db="EMBL/GenBank/DDBJ databases">
        <title>Gnathostoma spinigerum genome.</title>
        <authorList>
            <person name="Gonzalez-Bertolin B."/>
            <person name="Monzon S."/>
            <person name="Zaballos A."/>
            <person name="Jimenez P."/>
            <person name="Dekumyoy P."/>
            <person name="Varona S."/>
            <person name="Cuesta I."/>
            <person name="Sumanam S."/>
            <person name="Adisakwattana P."/>
            <person name="Gasser R.B."/>
            <person name="Hernandez-Gonzalez A."/>
            <person name="Young N.D."/>
            <person name="Perteguer M.J."/>
        </authorList>
    </citation>
    <scope>NUCLEOTIDE SEQUENCE [LARGE SCALE GENOMIC DNA]</scope>
    <source>
        <strain evidence="1">AL3</strain>
        <tissue evidence="1">Liver</tissue>
    </source>
</reference>
<name>A0ABD6F3I6_9BILA</name>
<evidence type="ECO:0000313" key="1">
    <source>
        <dbReference type="EMBL" id="MFH4985046.1"/>
    </source>
</evidence>
<sequence>MRKKRKMEKGKMIKRGITILPPPIVTTRRNQTRQTDIMNISTEKLMRHFMNRSRIVELPHLMQMIFDHVRRRHIHSIT</sequence>
<comment type="caution">
    <text evidence="1">The sequence shown here is derived from an EMBL/GenBank/DDBJ whole genome shotgun (WGS) entry which is preliminary data.</text>
</comment>
<gene>
    <name evidence="1" type="ORF">AB6A40_011755</name>
</gene>
<evidence type="ECO:0000313" key="2">
    <source>
        <dbReference type="Proteomes" id="UP001608902"/>
    </source>
</evidence>
<dbReference type="Proteomes" id="UP001608902">
    <property type="component" value="Unassembled WGS sequence"/>
</dbReference>
<proteinExistence type="predicted"/>
<organism evidence="1 2">
    <name type="scientific">Gnathostoma spinigerum</name>
    <dbReference type="NCBI Taxonomy" id="75299"/>
    <lineage>
        <taxon>Eukaryota</taxon>
        <taxon>Metazoa</taxon>
        <taxon>Ecdysozoa</taxon>
        <taxon>Nematoda</taxon>
        <taxon>Chromadorea</taxon>
        <taxon>Rhabditida</taxon>
        <taxon>Spirurina</taxon>
        <taxon>Gnathostomatomorpha</taxon>
        <taxon>Gnathostomatoidea</taxon>
        <taxon>Gnathostomatidae</taxon>
        <taxon>Gnathostoma</taxon>
    </lineage>
</organism>